<dbReference type="GO" id="GO:0003676">
    <property type="term" value="F:nucleic acid binding"/>
    <property type="evidence" value="ECO:0007669"/>
    <property type="project" value="InterPro"/>
</dbReference>
<dbReference type="Gene3D" id="1.25.40.10">
    <property type="entry name" value="Tetratricopeptide repeat domain"/>
    <property type="match status" value="1"/>
</dbReference>
<comment type="caution">
    <text evidence="1">The sequence shown here is derived from an EMBL/GenBank/DDBJ whole genome shotgun (WGS) entry which is preliminary data.</text>
</comment>
<dbReference type="SUPFAM" id="SSF81901">
    <property type="entry name" value="HCP-like"/>
    <property type="match status" value="1"/>
</dbReference>
<gene>
    <name evidence="1" type="ORF">PPERSA_09478</name>
</gene>
<dbReference type="InterPro" id="IPR011990">
    <property type="entry name" value="TPR-like_helical_dom_sf"/>
</dbReference>
<evidence type="ECO:0000313" key="1">
    <source>
        <dbReference type="EMBL" id="KRX04686.1"/>
    </source>
</evidence>
<keyword evidence="2" id="KW-1185">Reference proteome</keyword>
<dbReference type="Gene3D" id="3.30.420.10">
    <property type="entry name" value="Ribonuclease H-like superfamily/Ribonuclease H"/>
    <property type="match status" value="1"/>
</dbReference>
<dbReference type="Pfam" id="PF08238">
    <property type="entry name" value="Sel1"/>
    <property type="match status" value="3"/>
</dbReference>
<dbReference type="InterPro" id="IPR006597">
    <property type="entry name" value="Sel1-like"/>
</dbReference>
<dbReference type="InterPro" id="IPR012337">
    <property type="entry name" value="RNaseH-like_sf"/>
</dbReference>
<organism evidence="1 2">
    <name type="scientific">Pseudocohnilembus persalinus</name>
    <name type="common">Ciliate</name>
    <dbReference type="NCBI Taxonomy" id="266149"/>
    <lineage>
        <taxon>Eukaryota</taxon>
        <taxon>Sar</taxon>
        <taxon>Alveolata</taxon>
        <taxon>Ciliophora</taxon>
        <taxon>Intramacronucleata</taxon>
        <taxon>Oligohymenophorea</taxon>
        <taxon>Scuticociliatia</taxon>
        <taxon>Philasterida</taxon>
        <taxon>Pseudocohnilembidae</taxon>
        <taxon>Pseudocohnilembus</taxon>
    </lineage>
</organism>
<dbReference type="Proteomes" id="UP000054937">
    <property type="component" value="Unassembled WGS sequence"/>
</dbReference>
<reference evidence="1 2" key="1">
    <citation type="journal article" date="2015" name="Sci. Rep.">
        <title>Genome of the facultative scuticociliatosis pathogen Pseudocohnilembus persalinus provides insight into its virulence through horizontal gene transfer.</title>
        <authorList>
            <person name="Xiong J."/>
            <person name="Wang G."/>
            <person name="Cheng J."/>
            <person name="Tian M."/>
            <person name="Pan X."/>
            <person name="Warren A."/>
            <person name="Jiang C."/>
            <person name="Yuan D."/>
            <person name="Miao W."/>
        </authorList>
    </citation>
    <scope>NUCLEOTIDE SEQUENCE [LARGE SCALE GENOMIC DNA]</scope>
    <source>
        <strain evidence="1">36N120E</strain>
    </source>
</reference>
<dbReference type="InterPro" id="IPR036397">
    <property type="entry name" value="RNaseH_sf"/>
</dbReference>
<sequence>MQPFELELNREFENTIIDNLAQIRNGVTFDKIEFFQLIELDYQQLKVFAIDSEFYQDENDMKLSLIQISNLRHDIVIDVADIIINQKHKKFIQSKIGEIFSLVIQNKVKVFHSFKTDLQLLIEFFQIKNLKFISQILDTSALHFDIIENQSKKLKYENKIQIFIEMDQNNFNINNLNDLNEEFQQIRQNIFNEYEIQQLQELEGFEEDFIQEFEQYMFKDIYDQKEPDWLKQHITWLESSYLKQRLVDLVMHKLDSKQTYFYFGLFYEFGISTQKQIFHKDLSKALDYYHQGSDKNCSYCNFRLYYIYFELNKDFAQFLHKDNHRQKGLFYLVKGAAYADYFMDTRYKQYPFFQITIESDNDMNFIIQLREAVEQFAVEEEKRYLLAFLNYWLTIDNDNFKKQNLKILEKLANQGHIQSCFWMAELIRNGEQFVEHDINDAIKYYNYCIEQGLSEASAGLGYLYLENTREFEKANQAFQQAAQLCNFSALNEIGCYIYRNFQEEKYVEGLEYFIDCFIQGFTFAADDFEFVLTKLKIETTNLKKYHQIAYEIAYSFNKNYNFYRFELTNYGPQLYMLSDIYEKGIHVKQNLSKALKILQESEQKVQNNKKYLNFRIAKLQNKLGKPDEAQKIFELSLQEYISNSKKVFYQSSSLFNSAFFDNIEILDESEQVQMFFDQKKQSIILIAFKKFFLLNLDLSIFKVMDFDYEFKQIQYLGDLYSFINYNPKTVQNNFKIISVQLFNEQKKLEQYLNDNQLKDLIKEKKEQINYEMTCVLDEMFSQMEILQEYNSFTKEQKKGIKIGLRQKVAEFLNGKKLKEIEDLEIINQNNHLELISKQDLSGHNQPISQYSLSKNYITQIPQYQQQKNQKQQKEKESQYFVTLGEDNRLRYWDCTEKFNCL</sequence>
<dbReference type="AlphaFoldDB" id="A0A0V0QQV0"/>
<evidence type="ECO:0000313" key="2">
    <source>
        <dbReference type="Proteomes" id="UP000054937"/>
    </source>
</evidence>
<dbReference type="InParanoid" id="A0A0V0QQV0"/>
<dbReference type="SUPFAM" id="SSF53098">
    <property type="entry name" value="Ribonuclease H-like"/>
    <property type="match status" value="1"/>
</dbReference>
<dbReference type="EMBL" id="LDAU01000113">
    <property type="protein sequence ID" value="KRX04686.1"/>
    <property type="molecule type" value="Genomic_DNA"/>
</dbReference>
<dbReference type="OrthoDB" id="27934at2759"/>
<dbReference type="SMART" id="SM00671">
    <property type="entry name" value="SEL1"/>
    <property type="match status" value="4"/>
</dbReference>
<proteinExistence type="predicted"/>
<name>A0A0V0QQV0_PSEPJ</name>
<protein>
    <submittedName>
        <fullName evidence="1">Ribonuclease H-like domain</fullName>
    </submittedName>
</protein>
<accession>A0A0V0QQV0</accession>